<dbReference type="OrthoDB" id="5465453at2"/>
<dbReference type="RefSeq" id="WP_123094330.1">
    <property type="nucleotide sequence ID" value="NZ_RIZG01000001.1"/>
</dbReference>
<dbReference type="EMBL" id="RIZG01000001">
    <property type="protein sequence ID" value="RNF52990.1"/>
    <property type="molecule type" value="Genomic_DNA"/>
</dbReference>
<reference evidence="1 2" key="1">
    <citation type="journal article" date="2012" name="Int. J. Syst. Evol. Microbiol.">
        <title>Marinomonas hwangdonensis sp. nov., isolated from seawater.</title>
        <authorList>
            <person name="Jung Y.T."/>
            <person name="Oh T.K."/>
            <person name="Yoon J.H."/>
        </authorList>
    </citation>
    <scope>NUCLEOTIDE SEQUENCE [LARGE SCALE GENOMIC DNA]</scope>
    <source>
        <strain evidence="1 2">HDW-15</strain>
    </source>
</reference>
<sequence length="147" mass="16440">MAHTKTSLKSLTEAELVQLGADEYNLELDTSMLKDDIVNEIWDTIKAAKDAHKDATKDFEAAPSEDKTKVTIVVAKGAEDEPDYVVPAINGRVWQIKRGEKVEVPRFVARHLQSLTKTIYKPVTDASGKVVGKREEEVSRYNVQVEI</sequence>
<name>A0A3M8QE22_9GAMM</name>
<dbReference type="Proteomes" id="UP000280507">
    <property type="component" value="Unassembled WGS sequence"/>
</dbReference>
<evidence type="ECO:0000313" key="2">
    <source>
        <dbReference type="Proteomes" id="UP000280507"/>
    </source>
</evidence>
<comment type="caution">
    <text evidence="1">The sequence shown here is derived from an EMBL/GenBank/DDBJ whole genome shotgun (WGS) entry which is preliminary data.</text>
</comment>
<dbReference type="AlphaFoldDB" id="A0A3M8QE22"/>
<organism evidence="1 2">
    <name type="scientific">Marinomonas hwangdonensis</name>
    <dbReference type="NCBI Taxonomy" id="1053647"/>
    <lineage>
        <taxon>Bacteria</taxon>
        <taxon>Pseudomonadati</taxon>
        <taxon>Pseudomonadota</taxon>
        <taxon>Gammaproteobacteria</taxon>
        <taxon>Oceanospirillales</taxon>
        <taxon>Oceanospirillaceae</taxon>
        <taxon>Marinomonas</taxon>
    </lineage>
</organism>
<gene>
    <name evidence="1" type="ORF">EBI00_02500</name>
</gene>
<accession>A0A3M8QE22</accession>
<proteinExistence type="predicted"/>
<keyword evidence="2" id="KW-1185">Reference proteome</keyword>
<evidence type="ECO:0000313" key="1">
    <source>
        <dbReference type="EMBL" id="RNF52990.1"/>
    </source>
</evidence>
<protein>
    <submittedName>
        <fullName evidence="1">Uncharacterized protein</fullName>
    </submittedName>
</protein>